<evidence type="ECO:0000313" key="3">
    <source>
        <dbReference type="Proteomes" id="UP000295764"/>
    </source>
</evidence>
<dbReference type="EMBL" id="SNVW01000006">
    <property type="protein sequence ID" value="TDN43836.1"/>
    <property type="molecule type" value="Genomic_DNA"/>
</dbReference>
<proteinExistence type="predicted"/>
<feature type="compositionally biased region" description="Basic and acidic residues" evidence="1">
    <location>
        <begin position="208"/>
        <end position="232"/>
    </location>
</feature>
<evidence type="ECO:0000256" key="1">
    <source>
        <dbReference type="SAM" id="MobiDB-lite"/>
    </source>
</evidence>
<dbReference type="OrthoDB" id="5023604at2"/>
<dbReference type="Proteomes" id="UP000295764">
    <property type="component" value="Unassembled WGS sequence"/>
</dbReference>
<accession>A0A4R6DGJ7</accession>
<protein>
    <submittedName>
        <fullName evidence="2">Uncharacterized protein</fullName>
    </submittedName>
</protein>
<comment type="caution">
    <text evidence="2">The sequence shown here is derived from an EMBL/GenBank/DDBJ whole genome shotgun (WGS) entry which is preliminary data.</text>
</comment>
<feature type="region of interest" description="Disordered" evidence="1">
    <location>
        <begin position="202"/>
        <end position="282"/>
    </location>
</feature>
<dbReference type="RefSeq" id="WP_133519841.1">
    <property type="nucleotide sequence ID" value="NZ_SNVW01000006.1"/>
</dbReference>
<sequence>MTFRTVLASSAAVLAFVAGTIVVGGTPGTGPASAAAAELPADVSAHEQPVRVSTAKLKRVDAIELDAESLVFRKGSKTVTEVSMRDSVTTVSLLNRLLGTPSRTQTAEGDGGACFPAGTTYTWGGAVRVAALSTPARAGNAVEIRILRDAVRTRSGVDVELSGPGGVQVGDDIEDAIADAPKSERVSYGSDDTKAWQLLLGAGWNTPDEPRTDGSADDHAAGDDAADGHATDDGAADGHASGATADDDSEVERGTNGVSALTDDTTVTVLGSPMPVHAQRTC</sequence>
<name>A0A4R6DGJ7_9MICO</name>
<organism evidence="2 3">
    <name type="scientific">Curtobacterium flaccumfaciens</name>
    <dbReference type="NCBI Taxonomy" id="2035"/>
    <lineage>
        <taxon>Bacteria</taxon>
        <taxon>Bacillati</taxon>
        <taxon>Actinomycetota</taxon>
        <taxon>Actinomycetes</taxon>
        <taxon>Micrococcales</taxon>
        <taxon>Microbacteriaceae</taxon>
        <taxon>Curtobacterium</taxon>
    </lineage>
</organism>
<reference evidence="2 3" key="1">
    <citation type="submission" date="2019-03" db="EMBL/GenBank/DDBJ databases">
        <title>Genomic analyses of the natural microbiome of Caenorhabditis elegans.</title>
        <authorList>
            <person name="Samuel B."/>
        </authorList>
    </citation>
    <scope>NUCLEOTIDE SEQUENCE [LARGE SCALE GENOMIC DNA]</scope>
    <source>
        <strain evidence="2 3">JUb65</strain>
    </source>
</reference>
<evidence type="ECO:0000313" key="2">
    <source>
        <dbReference type="EMBL" id="TDN43836.1"/>
    </source>
</evidence>
<gene>
    <name evidence="2" type="ORF">EDF64_1069</name>
</gene>
<dbReference type="AlphaFoldDB" id="A0A4R6DGJ7"/>
<feature type="compositionally biased region" description="Polar residues" evidence="1">
    <location>
        <begin position="256"/>
        <end position="269"/>
    </location>
</feature>